<dbReference type="OrthoDB" id="9808658at2"/>
<name>A0A4S2HAI7_9PROT</name>
<feature type="transmembrane region" description="Helical" evidence="1">
    <location>
        <begin position="6"/>
        <end position="27"/>
    </location>
</feature>
<keyword evidence="3" id="KW-1185">Reference proteome</keyword>
<gene>
    <name evidence="2" type="ORF">E5162_06770</name>
</gene>
<feature type="transmembrane region" description="Helical" evidence="1">
    <location>
        <begin position="80"/>
        <end position="101"/>
    </location>
</feature>
<dbReference type="EMBL" id="SRXV01000002">
    <property type="protein sequence ID" value="TGY92773.1"/>
    <property type="molecule type" value="Genomic_DNA"/>
</dbReference>
<feature type="transmembrane region" description="Helical" evidence="1">
    <location>
        <begin position="113"/>
        <end position="135"/>
    </location>
</feature>
<dbReference type="AlphaFoldDB" id="A0A4S2HAI7"/>
<dbReference type="RefSeq" id="WP_135944260.1">
    <property type="nucleotide sequence ID" value="NZ_BMEI01000002.1"/>
</dbReference>
<evidence type="ECO:0000313" key="3">
    <source>
        <dbReference type="Proteomes" id="UP000305451"/>
    </source>
</evidence>
<evidence type="ECO:0000313" key="2">
    <source>
        <dbReference type="EMBL" id="TGY92773.1"/>
    </source>
</evidence>
<evidence type="ECO:0000256" key="1">
    <source>
        <dbReference type="SAM" id="Phobius"/>
    </source>
</evidence>
<keyword evidence="1" id="KW-0472">Membrane</keyword>
<protein>
    <recommendedName>
        <fullName evidence="4">DUF4345 domain-containing protein</fullName>
    </recommendedName>
</protein>
<dbReference type="Proteomes" id="UP000305451">
    <property type="component" value="Unassembled WGS sequence"/>
</dbReference>
<feature type="transmembrane region" description="Helical" evidence="1">
    <location>
        <begin position="53"/>
        <end position="74"/>
    </location>
</feature>
<organism evidence="2 3">
    <name type="scientific">Marinicauda pacifica</name>
    <dbReference type="NCBI Taxonomy" id="1133559"/>
    <lineage>
        <taxon>Bacteria</taxon>
        <taxon>Pseudomonadati</taxon>
        <taxon>Pseudomonadota</taxon>
        <taxon>Alphaproteobacteria</taxon>
        <taxon>Maricaulales</taxon>
        <taxon>Maricaulaceae</taxon>
        <taxon>Marinicauda</taxon>
    </lineage>
</organism>
<sequence length="140" mass="14477">MADWSFTWYIAGIAALIGGAMGLLSLIRPRWGAGVVRLTPETERPGGWAEFRASYGGALFLLHAAVLLTLAMSGQAGEGSVIGASFAAACYWIGMGLGRTVSLVADASKGVRTGYNVFGTAFELAVGVALLAPFLGHLGR</sequence>
<proteinExistence type="predicted"/>
<keyword evidence="1" id="KW-1133">Transmembrane helix</keyword>
<comment type="caution">
    <text evidence="2">The sequence shown here is derived from an EMBL/GenBank/DDBJ whole genome shotgun (WGS) entry which is preliminary data.</text>
</comment>
<evidence type="ECO:0008006" key="4">
    <source>
        <dbReference type="Google" id="ProtNLM"/>
    </source>
</evidence>
<reference evidence="2 3" key="1">
    <citation type="journal article" date="2013" name="Int. J. Syst. Evol. Microbiol.">
        <title>Marinicauda pacifica gen. nov., sp. nov., a prosthecate alphaproteobacterium of the family Hyphomonadaceae isolated from deep seawater.</title>
        <authorList>
            <person name="Zhang X.Y."/>
            <person name="Li G.W."/>
            <person name="Wang C.S."/>
            <person name="Zhang Y.J."/>
            <person name="Xu X.W."/>
            <person name="Li H."/>
            <person name="Liu A."/>
            <person name="Liu C."/>
            <person name="Xie B.B."/>
            <person name="Qin Q.L."/>
            <person name="Xu Z."/>
            <person name="Chen X.L."/>
            <person name="Zhou B.C."/>
            <person name="Zhang Y.Z."/>
        </authorList>
    </citation>
    <scope>NUCLEOTIDE SEQUENCE [LARGE SCALE GENOMIC DNA]</scope>
    <source>
        <strain evidence="2 3">P-1 km-3</strain>
    </source>
</reference>
<accession>A0A4S2HAI7</accession>
<keyword evidence="1" id="KW-0812">Transmembrane</keyword>